<dbReference type="RefSeq" id="WP_264554942.1">
    <property type="nucleotide sequence ID" value="NZ_CP109979.1"/>
</dbReference>
<accession>A0ABD5YNS2</accession>
<protein>
    <submittedName>
        <fullName evidence="1">Uncharacterized protein</fullName>
    </submittedName>
</protein>
<reference evidence="1 2" key="1">
    <citation type="journal article" date="2019" name="Int. J. Syst. Evol. Microbiol.">
        <title>The Global Catalogue of Microorganisms (GCM) 10K type strain sequencing project: providing services to taxonomists for standard genome sequencing and annotation.</title>
        <authorList>
            <consortium name="The Broad Institute Genomics Platform"/>
            <consortium name="The Broad Institute Genome Sequencing Center for Infectious Disease"/>
            <person name="Wu L."/>
            <person name="Ma J."/>
        </authorList>
    </citation>
    <scope>NUCLEOTIDE SEQUENCE [LARGE SCALE GENOMIC DNA]</scope>
    <source>
        <strain evidence="1 2">RDMS1</strain>
    </source>
</reference>
<dbReference type="Proteomes" id="UP001596417">
    <property type="component" value="Unassembled WGS sequence"/>
</dbReference>
<evidence type="ECO:0000313" key="1">
    <source>
        <dbReference type="EMBL" id="MFC7189467.1"/>
    </source>
</evidence>
<name>A0ABD5YNS2_9EURY</name>
<dbReference type="AlphaFoldDB" id="A0ABD5YNS2"/>
<dbReference type="EMBL" id="JBHTAX010000001">
    <property type="protein sequence ID" value="MFC7189467.1"/>
    <property type="molecule type" value="Genomic_DNA"/>
</dbReference>
<proteinExistence type="predicted"/>
<evidence type="ECO:0000313" key="2">
    <source>
        <dbReference type="Proteomes" id="UP001596417"/>
    </source>
</evidence>
<sequence length="238" mass="26028">MDNTTVDQMPRSTVSDPQQFTIALDELEQTGCLALITGTVDETVRATCSRQLFGAISRPHKRVLIHPGANALRLSSYLPHGITTTTSDVLSITGARLRGEMITPSNSTDIEQTTSPIDCTLFSRRLALLLADTEPTTDTFTPGELRLGILTTGELLDQYGQSVAQTLLTTVENQMRDRCGLAHCHLPVGSESSIATTLAEHTAIHIHLREREGLPPEQCWYLRDADCCSGWIPLNSDL</sequence>
<keyword evidence="2" id="KW-1185">Reference proteome</keyword>
<dbReference type="GeneID" id="76199037"/>
<comment type="caution">
    <text evidence="1">The sequence shown here is derived from an EMBL/GenBank/DDBJ whole genome shotgun (WGS) entry which is preliminary data.</text>
</comment>
<dbReference type="Pfam" id="PF24336">
    <property type="entry name" value="DUF7504"/>
    <property type="match status" value="1"/>
</dbReference>
<organism evidence="1 2">
    <name type="scientific">Halocatena marina</name>
    <dbReference type="NCBI Taxonomy" id="2934937"/>
    <lineage>
        <taxon>Archaea</taxon>
        <taxon>Methanobacteriati</taxon>
        <taxon>Methanobacteriota</taxon>
        <taxon>Stenosarchaea group</taxon>
        <taxon>Halobacteria</taxon>
        <taxon>Halobacteriales</taxon>
        <taxon>Natronomonadaceae</taxon>
        <taxon>Halocatena</taxon>
    </lineage>
</organism>
<gene>
    <name evidence="1" type="ORF">ACFQL7_06125</name>
</gene>
<dbReference type="InterPro" id="IPR055927">
    <property type="entry name" value="DUF7504"/>
</dbReference>